<name>A0A1T4RN91_9HYPH</name>
<proteinExistence type="inferred from homology"/>
<dbReference type="AlphaFoldDB" id="A0A1T4RN91"/>
<protein>
    <submittedName>
        <fullName evidence="3">Tripartite-type tricarboxylate transporter, receptor component TctC</fullName>
    </submittedName>
</protein>
<comment type="similarity">
    <text evidence="1">Belongs to the UPF0065 (bug) family.</text>
</comment>
<dbReference type="Proteomes" id="UP000190092">
    <property type="component" value="Unassembled WGS sequence"/>
</dbReference>
<dbReference type="PANTHER" id="PTHR42928:SF5">
    <property type="entry name" value="BLR1237 PROTEIN"/>
    <property type="match status" value="1"/>
</dbReference>
<evidence type="ECO:0000256" key="1">
    <source>
        <dbReference type="ARBA" id="ARBA00006987"/>
    </source>
</evidence>
<dbReference type="OrthoDB" id="9780943at2"/>
<dbReference type="InterPro" id="IPR005064">
    <property type="entry name" value="BUG"/>
</dbReference>
<organism evidence="3 4">
    <name type="scientific">Enhydrobacter aerosaccus</name>
    <dbReference type="NCBI Taxonomy" id="225324"/>
    <lineage>
        <taxon>Bacteria</taxon>
        <taxon>Pseudomonadati</taxon>
        <taxon>Pseudomonadota</taxon>
        <taxon>Alphaproteobacteria</taxon>
        <taxon>Hyphomicrobiales</taxon>
        <taxon>Enhydrobacter</taxon>
    </lineage>
</organism>
<dbReference type="CDD" id="cd07012">
    <property type="entry name" value="PBP2_Bug_TTT"/>
    <property type="match status" value="1"/>
</dbReference>
<dbReference type="Pfam" id="PF03401">
    <property type="entry name" value="TctC"/>
    <property type="match status" value="1"/>
</dbReference>
<accession>A0A1T4RN91</accession>
<evidence type="ECO:0000313" key="4">
    <source>
        <dbReference type="Proteomes" id="UP000190092"/>
    </source>
</evidence>
<dbReference type="PANTHER" id="PTHR42928">
    <property type="entry name" value="TRICARBOXYLATE-BINDING PROTEIN"/>
    <property type="match status" value="1"/>
</dbReference>
<dbReference type="InterPro" id="IPR042100">
    <property type="entry name" value="Bug_dom1"/>
</dbReference>
<dbReference type="EMBL" id="FUWJ01000005">
    <property type="protein sequence ID" value="SKA17347.1"/>
    <property type="molecule type" value="Genomic_DNA"/>
</dbReference>
<keyword evidence="3" id="KW-0675">Receptor</keyword>
<feature type="signal peptide" evidence="2">
    <location>
        <begin position="1"/>
        <end position="20"/>
    </location>
</feature>
<evidence type="ECO:0000256" key="2">
    <source>
        <dbReference type="SAM" id="SignalP"/>
    </source>
</evidence>
<reference evidence="4" key="1">
    <citation type="submission" date="2017-02" db="EMBL/GenBank/DDBJ databases">
        <authorList>
            <person name="Varghese N."/>
            <person name="Submissions S."/>
        </authorList>
    </citation>
    <scope>NUCLEOTIDE SEQUENCE [LARGE SCALE GENOMIC DNA]</scope>
    <source>
        <strain evidence="4">ATCC 27094</strain>
    </source>
</reference>
<gene>
    <name evidence="3" type="ORF">SAMN02745126_03971</name>
</gene>
<keyword evidence="4" id="KW-1185">Reference proteome</keyword>
<dbReference type="STRING" id="225324.SAMN02745126_03971"/>
<evidence type="ECO:0000313" key="3">
    <source>
        <dbReference type="EMBL" id="SKA17347.1"/>
    </source>
</evidence>
<dbReference type="Gene3D" id="3.40.190.10">
    <property type="entry name" value="Periplasmic binding protein-like II"/>
    <property type="match status" value="1"/>
</dbReference>
<dbReference type="Gene3D" id="3.40.190.150">
    <property type="entry name" value="Bordetella uptake gene, domain 1"/>
    <property type="match status" value="1"/>
</dbReference>
<dbReference type="RefSeq" id="WP_085935642.1">
    <property type="nucleotide sequence ID" value="NZ_FUWJ01000005.1"/>
</dbReference>
<dbReference type="SUPFAM" id="SSF53850">
    <property type="entry name" value="Periplasmic binding protein-like II"/>
    <property type="match status" value="1"/>
</dbReference>
<dbReference type="PIRSF" id="PIRSF017082">
    <property type="entry name" value="YflP"/>
    <property type="match status" value="1"/>
</dbReference>
<keyword evidence="2" id="KW-0732">Signal</keyword>
<feature type="chain" id="PRO_5012594566" evidence="2">
    <location>
        <begin position="21"/>
        <end position="317"/>
    </location>
</feature>
<sequence length="317" mass="33759">MLRRTFMSALGVAIASPALADTWPNRQIKVIVPYPPGGPTDISARIVLEKAGHLLGQPVLFDNKGGASGMLGAEVAKNQPADGYTFLATTVAMLAITGHLQPIPVDPAKDFVTVARMSTSWMALAIHPSVPANTLAEFVAYVKANPGKVNFGSAGLGTITQLFGEMLNIEAGIKMTHVPYKGSAQATQDLLGGQIQAQFDQTVLPHILAGRLKGLAIINDSRWPQKPDIPTLREQGYGKEGGESWYGLLAPAGTPDPIVQAMAKAIEESVKSPDVIDKLDKGGAKPTYLSPADMRAQVERESRMFGDIIKRGNITLQ</sequence>